<name>C7MLB4_CRYCD</name>
<sequence length="33" mass="3979">MTEHRLLLQKQIIALTEMRDRLLPKLMSDEIEI</sequence>
<proteinExistence type="predicted"/>
<dbReference type="Proteomes" id="UP000000954">
    <property type="component" value="Chromosome"/>
</dbReference>
<dbReference type="HOGENOM" id="CLU_3381449_0_0_11"/>
<organism evidence="1 2">
    <name type="scientific">Cryptobacterium curtum (strain ATCC 700683 / DSM 15641 / CCUG 43107 / 12-3)</name>
    <dbReference type="NCBI Taxonomy" id="469378"/>
    <lineage>
        <taxon>Bacteria</taxon>
        <taxon>Bacillati</taxon>
        <taxon>Actinomycetota</taxon>
        <taxon>Coriobacteriia</taxon>
        <taxon>Eggerthellales</taxon>
        <taxon>Eggerthellaceae</taxon>
        <taxon>Cryptobacterium</taxon>
    </lineage>
</organism>
<accession>C7MLB4</accession>
<dbReference type="AlphaFoldDB" id="C7MLB4"/>
<protein>
    <submittedName>
        <fullName evidence="1">Uncharacterized protein</fullName>
    </submittedName>
</protein>
<gene>
    <name evidence="1" type="ordered locus">Ccur_13860</name>
</gene>
<dbReference type="KEGG" id="ccu:Ccur_13860"/>
<reference evidence="1 2" key="1">
    <citation type="journal article" date="2009" name="Stand. Genomic Sci.">
        <title>Complete genome sequence of Cryptobacterium curtum type strain (12-3).</title>
        <authorList>
            <person name="Mavrommatis K."/>
            <person name="Pukall R."/>
            <person name="Rohde C."/>
            <person name="Chen F."/>
            <person name="Sims D."/>
            <person name="Brettin T."/>
            <person name="Kuske C."/>
            <person name="Detter J.C."/>
            <person name="Han C."/>
            <person name="Lapidus A."/>
            <person name="Copeland A."/>
            <person name="Glavina Del Rio T."/>
            <person name="Nolan M."/>
            <person name="Lucas S."/>
            <person name="Tice H."/>
            <person name="Cheng J.F."/>
            <person name="Bruce D."/>
            <person name="Goodwin L."/>
            <person name="Pitluck S."/>
            <person name="Ovchinnikova G."/>
            <person name="Pati A."/>
            <person name="Ivanova N."/>
            <person name="Chen A."/>
            <person name="Palaniappan K."/>
            <person name="Chain P."/>
            <person name="D'haeseleer P."/>
            <person name="Goker M."/>
            <person name="Bristow J."/>
            <person name="Eisen J.A."/>
            <person name="Markowitz V."/>
            <person name="Hugenholtz P."/>
            <person name="Rohde M."/>
            <person name="Klenk H.P."/>
            <person name="Kyrpides N.C."/>
        </authorList>
    </citation>
    <scope>NUCLEOTIDE SEQUENCE [LARGE SCALE GENOMIC DNA]</scope>
    <source>
        <strain evidence="2">ATCC 700683 / DSM 15641 / 12-3</strain>
    </source>
</reference>
<dbReference type="STRING" id="469378.Ccur_13860"/>
<keyword evidence="2" id="KW-1185">Reference proteome</keyword>
<evidence type="ECO:0000313" key="2">
    <source>
        <dbReference type="Proteomes" id="UP000000954"/>
    </source>
</evidence>
<dbReference type="EMBL" id="CP001682">
    <property type="protein sequence ID" value="ACU95061.1"/>
    <property type="molecule type" value="Genomic_DNA"/>
</dbReference>
<evidence type="ECO:0000313" key="1">
    <source>
        <dbReference type="EMBL" id="ACU95061.1"/>
    </source>
</evidence>